<name>A0A8H4BCQ6_MUCCL</name>
<evidence type="ECO:0000313" key="2">
    <source>
        <dbReference type="Proteomes" id="UP000469890"/>
    </source>
</evidence>
<protein>
    <submittedName>
        <fullName evidence="1">Uncharacterized protein</fullName>
    </submittedName>
</protein>
<comment type="caution">
    <text evidence="1">The sequence shown here is derived from an EMBL/GenBank/DDBJ whole genome shotgun (WGS) entry which is preliminary data.</text>
</comment>
<dbReference type="Proteomes" id="UP000469890">
    <property type="component" value="Unassembled WGS sequence"/>
</dbReference>
<organism evidence="1 2">
    <name type="scientific">Mucor circinelloides f. lusitanicus</name>
    <name type="common">Mucor racemosus var. lusitanicus</name>
    <dbReference type="NCBI Taxonomy" id="29924"/>
    <lineage>
        <taxon>Eukaryota</taxon>
        <taxon>Fungi</taxon>
        <taxon>Fungi incertae sedis</taxon>
        <taxon>Mucoromycota</taxon>
        <taxon>Mucoromycotina</taxon>
        <taxon>Mucoromycetes</taxon>
        <taxon>Mucorales</taxon>
        <taxon>Mucorineae</taxon>
        <taxon>Mucoraceae</taxon>
        <taxon>Mucor</taxon>
    </lineage>
</organism>
<dbReference type="EMBL" id="JAAECE010000006">
    <property type="protein sequence ID" value="KAF1799842.1"/>
    <property type="molecule type" value="Genomic_DNA"/>
</dbReference>
<evidence type="ECO:0000313" key="1">
    <source>
        <dbReference type="EMBL" id="KAF1799842.1"/>
    </source>
</evidence>
<proteinExistence type="predicted"/>
<accession>A0A8H4BCQ6</accession>
<gene>
    <name evidence="1" type="ORF">FB192DRAFT_1388789</name>
</gene>
<dbReference type="AlphaFoldDB" id="A0A8H4BCQ6"/>
<reference evidence="1 2" key="1">
    <citation type="submission" date="2019-09" db="EMBL/GenBank/DDBJ databases">
        <authorList>
            <consortium name="DOE Joint Genome Institute"/>
            <person name="Mondo S.J."/>
            <person name="Navarro-Mendoza M.I."/>
            <person name="Perez-Arques C."/>
            <person name="Panchal S."/>
            <person name="Nicolas F.E."/>
            <person name="Ganguly P."/>
            <person name="Pangilinan J."/>
            <person name="Grigoriev I."/>
            <person name="Heitman J."/>
            <person name="Sanya K."/>
            <person name="Garre V."/>
        </authorList>
    </citation>
    <scope>NUCLEOTIDE SEQUENCE [LARGE SCALE GENOMIC DNA]</scope>
    <source>
        <strain evidence="1 2">MU402</strain>
    </source>
</reference>
<sequence>MIDKDYDYSEYMTTCTVRIANCLNTIDFDRDNSMDYFVNKEAFYVKIENESFSAHKTIPLDFYFDNDEQLDSLHIEDFLEELYQMHQSPHRPTKDDTCIYSAIIEFLRSINPYDMLHVSEKDKKLTQLALILPVKYWNEDFIRDTLRPACIQAGWISVNDDHSKLIFSNELQCRMVYLQNEKKVLTWDTNNSLLRERKYISCSIQCVPHKALILLSLELFQMQYDTDFAKLCASNRSQLRDAFFSPTLIGSTVTIALSLPSLTDMLHKIKAFLASTLSEPLDMDDTLLQTLLYSLTINLYHYSQQDAPLDSHLVNLANQYGHKVITQAQIDLLSLLSTHDILNCLPDVLDIDIYKHLDEYLQENYLVDENFAGVFIHTESNIMKQSQNDRFELYTDPNSKYSDHQMGYTAALYLEKIQQKVKDAMTDSKRFFGFVHTSKSMWPMIEYGMRYKIYKMVELASKLLRPRITRQSIDNSTTLSTTNKISSFLQDLPPYSFYAEAKITQHQKIKLLLHQVICTESASDTEEKSTLATDQVSIDFDDLYATICESIWILVVDGTLLAHSCELDCANTASNIQSYTHFCEQLSRQLKEIFTNAAQKSQSLDYTIRIQQHPACQSCSIELTQRMILDLGLKPYLGNISARILAGIQSKAAFGNHKVVRLLITGSMLATWMKSFNHPYQKYIWKQLEEDLLLGIQSKQLRVNLVMQKPDLQESQFFNDDYFSKRQLFQQVSSKSYYLEMICCGPTSADIYTVDQDAIYTRLNPTMANGSKTWRLLVAQSERDTIQKEGISKTVYLSFQRQADGLIKLVDEQYSIIYILVLIAVPFSISQENLDSPSWTSPTENTVLINLLESLPSLEAFSKQTTFPMTIHAKPCLNSSKLELAFRLGVDTAGADDPLGFKKVYVSERLTLKQTSS</sequence>